<proteinExistence type="predicted"/>
<accession>A0A0D2PSH8</accession>
<keyword evidence="1" id="KW-0812">Transmembrane</keyword>
<name>A0A0D2PSH8_HYPSF</name>
<keyword evidence="1" id="KW-1133">Transmembrane helix</keyword>
<evidence type="ECO:0000256" key="1">
    <source>
        <dbReference type="SAM" id="Phobius"/>
    </source>
</evidence>
<dbReference type="Proteomes" id="UP000054270">
    <property type="component" value="Unassembled WGS sequence"/>
</dbReference>
<gene>
    <name evidence="2" type="ORF">HYPSUDRAFT_40786</name>
</gene>
<evidence type="ECO:0000313" key="2">
    <source>
        <dbReference type="EMBL" id="KJA22690.1"/>
    </source>
</evidence>
<evidence type="ECO:0000313" key="3">
    <source>
        <dbReference type="Proteomes" id="UP000054270"/>
    </source>
</evidence>
<protein>
    <submittedName>
        <fullName evidence="2">Uncharacterized protein</fullName>
    </submittedName>
</protein>
<feature type="transmembrane region" description="Helical" evidence="1">
    <location>
        <begin position="43"/>
        <end position="65"/>
    </location>
</feature>
<sequence length="88" mass="10009">MNVGIATILEAARSSWRWDNCAEQVCCGSSTDASYDPISHFGLLFNFVVTRPLSTVAYFWMTYMLKRCRGGSLRRLLERGYPRHGNTV</sequence>
<keyword evidence="3" id="KW-1185">Reference proteome</keyword>
<dbReference type="AlphaFoldDB" id="A0A0D2PSH8"/>
<reference evidence="3" key="1">
    <citation type="submission" date="2014-04" db="EMBL/GenBank/DDBJ databases">
        <title>Evolutionary Origins and Diversification of the Mycorrhizal Mutualists.</title>
        <authorList>
            <consortium name="DOE Joint Genome Institute"/>
            <consortium name="Mycorrhizal Genomics Consortium"/>
            <person name="Kohler A."/>
            <person name="Kuo A."/>
            <person name="Nagy L.G."/>
            <person name="Floudas D."/>
            <person name="Copeland A."/>
            <person name="Barry K.W."/>
            <person name="Cichocki N."/>
            <person name="Veneault-Fourrey C."/>
            <person name="LaButti K."/>
            <person name="Lindquist E.A."/>
            <person name="Lipzen A."/>
            <person name="Lundell T."/>
            <person name="Morin E."/>
            <person name="Murat C."/>
            <person name="Riley R."/>
            <person name="Ohm R."/>
            <person name="Sun H."/>
            <person name="Tunlid A."/>
            <person name="Henrissat B."/>
            <person name="Grigoriev I.V."/>
            <person name="Hibbett D.S."/>
            <person name="Martin F."/>
        </authorList>
    </citation>
    <scope>NUCLEOTIDE SEQUENCE [LARGE SCALE GENOMIC DNA]</scope>
    <source>
        <strain evidence="3">FD-334 SS-4</strain>
    </source>
</reference>
<dbReference type="EMBL" id="KN817548">
    <property type="protein sequence ID" value="KJA22690.1"/>
    <property type="molecule type" value="Genomic_DNA"/>
</dbReference>
<keyword evidence="1" id="KW-0472">Membrane</keyword>
<organism evidence="2 3">
    <name type="scientific">Hypholoma sublateritium (strain FD-334 SS-4)</name>
    <dbReference type="NCBI Taxonomy" id="945553"/>
    <lineage>
        <taxon>Eukaryota</taxon>
        <taxon>Fungi</taxon>
        <taxon>Dikarya</taxon>
        <taxon>Basidiomycota</taxon>
        <taxon>Agaricomycotina</taxon>
        <taxon>Agaricomycetes</taxon>
        <taxon>Agaricomycetidae</taxon>
        <taxon>Agaricales</taxon>
        <taxon>Agaricineae</taxon>
        <taxon>Strophariaceae</taxon>
        <taxon>Hypholoma</taxon>
    </lineage>
</organism>